<comment type="caution">
    <text evidence="1">The sequence shown here is derived from an EMBL/GenBank/DDBJ whole genome shotgun (WGS) entry which is preliminary data.</text>
</comment>
<evidence type="ECO:0000313" key="2">
    <source>
        <dbReference type="Proteomes" id="UP000821865"/>
    </source>
</evidence>
<name>A0ACB8C2S1_DERSI</name>
<dbReference type="EMBL" id="CM023478">
    <property type="protein sequence ID" value="KAH7933126.1"/>
    <property type="molecule type" value="Genomic_DNA"/>
</dbReference>
<evidence type="ECO:0000313" key="1">
    <source>
        <dbReference type="EMBL" id="KAH7933126.1"/>
    </source>
</evidence>
<sequence length="128" mass="14777">MQTAGRDTLPEERKKAVLLSNLGFAGQRLWYDFTSQVDPATLQFQDIIRLFDKHYEDSTNSLVHRIIFKERREQPGGSFHEFVTSLHAWLQPTRSAIGTTNRSANKFCKAWRSPLGGRAEKPRYPWAP</sequence>
<keyword evidence="2" id="KW-1185">Reference proteome</keyword>
<organism evidence="1 2">
    <name type="scientific">Dermacentor silvarum</name>
    <name type="common">Tick</name>
    <dbReference type="NCBI Taxonomy" id="543639"/>
    <lineage>
        <taxon>Eukaryota</taxon>
        <taxon>Metazoa</taxon>
        <taxon>Ecdysozoa</taxon>
        <taxon>Arthropoda</taxon>
        <taxon>Chelicerata</taxon>
        <taxon>Arachnida</taxon>
        <taxon>Acari</taxon>
        <taxon>Parasitiformes</taxon>
        <taxon>Ixodida</taxon>
        <taxon>Ixodoidea</taxon>
        <taxon>Ixodidae</taxon>
        <taxon>Rhipicephalinae</taxon>
        <taxon>Dermacentor</taxon>
    </lineage>
</organism>
<accession>A0ACB8C2S1</accession>
<protein>
    <submittedName>
        <fullName evidence="1">Uncharacterized protein</fullName>
    </submittedName>
</protein>
<proteinExistence type="predicted"/>
<gene>
    <name evidence="1" type="ORF">HPB49_008891</name>
</gene>
<dbReference type="Proteomes" id="UP000821865">
    <property type="component" value="Chromosome 9"/>
</dbReference>
<reference evidence="1" key="1">
    <citation type="submission" date="2020-05" db="EMBL/GenBank/DDBJ databases">
        <title>Large-scale comparative analyses of tick genomes elucidate their genetic diversity and vector capacities.</title>
        <authorList>
            <person name="Jia N."/>
            <person name="Wang J."/>
            <person name="Shi W."/>
            <person name="Du L."/>
            <person name="Sun Y."/>
            <person name="Zhan W."/>
            <person name="Jiang J."/>
            <person name="Wang Q."/>
            <person name="Zhang B."/>
            <person name="Ji P."/>
            <person name="Sakyi L.B."/>
            <person name="Cui X."/>
            <person name="Yuan T."/>
            <person name="Jiang B."/>
            <person name="Yang W."/>
            <person name="Lam T.T.-Y."/>
            <person name="Chang Q."/>
            <person name="Ding S."/>
            <person name="Wang X."/>
            <person name="Zhu J."/>
            <person name="Ruan X."/>
            <person name="Zhao L."/>
            <person name="Wei J."/>
            <person name="Que T."/>
            <person name="Du C."/>
            <person name="Cheng J."/>
            <person name="Dai P."/>
            <person name="Han X."/>
            <person name="Huang E."/>
            <person name="Gao Y."/>
            <person name="Liu J."/>
            <person name="Shao H."/>
            <person name="Ye R."/>
            <person name="Li L."/>
            <person name="Wei W."/>
            <person name="Wang X."/>
            <person name="Wang C."/>
            <person name="Yang T."/>
            <person name="Huo Q."/>
            <person name="Li W."/>
            <person name="Guo W."/>
            <person name="Chen H."/>
            <person name="Zhou L."/>
            <person name="Ni X."/>
            <person name="Tian J."/>
            <person name="Zhou Y."/>
            <person name="Sheng Y."/>
            <person name="Liu T."/>
            <person name="Pan Y."/>
            <person name="Xia L."/>
            <person name="Li J."/>
            <person name="Zhao F."/>
            <person name="Cao W."/>
        </authorList>
    </citation>
    <scope>NUCLEOTIDE SEQUENCE</scope>
    <source>
        <strain evidence="1">Dsil-2018</strain>
    </source>
</reference>